<evidence type="ECO:0000256" key="1">
    <source>
        <dbReference type="SAM" id="MobiDB-lite"/>
    </source>
</evidence>
<sequence length="565" mass="60819">MGLPSEHLPSGRTGCVACHAVTRFWTRQVCRETGGRCGSPGETGPPRDEQAEEDRPRRLPDGEEEWAAEGTASHLESDFEESEEVPLKRKSSRRPSGALRIDDVGERRCIGGRGSMEEGVDVNARAAIRRGGGSAATQHHRVPLPHVGVAAQGIGQGIASRSPAQELRGAATGIAAHAAEGARAGVATAGGASHAGEGGRSVGAATAVASHAAEGARWGGGNVGEGSRAGAVAGVGEDDEALVNRVRQRNTREGIDAASKLWVDDIRFWNETEGNAIVKLMQEARLYLIAVARGVQPPTLRRSIVLPHTTIPQHKIDDESEFSVAEDRALKVQQGYHAAYGYALNHAAIDIARTIWMGEEWRVCVSPMVFHITLDMDMKLPMWFVGVYIKDMHENDELAAYQEASVQRLVSAFTSAVSTAEAVDGGRVSHERLKSIADVMRTMLAATMWLMRMCGDDHRVHYDPWVFVQLTAKPTLIASMHRSFDARRHIVQAATAITDKLAKPPMTLVAPPLYIPDRASIGVKFSQDATLSSPIEAQKLDWLGTGPPEDVDDEVGDDERSVGGS</sequence>
<gene>
    <name evidence="2" type="ORF">CBR_g31891</name>
</gene>
<reference evidence="2 3" key="1">
    <citation type="journal article" date="2018" name="Cell">
        <title>The Chara Genome: Secondary Complexity and Implications for Plant Terrestrialization.</title>
        <authorList>
            <person name="Nishiyama T."/>
            <person name="Sakayama H."/>
            <person name="Vries J.D."/>
            <person name="Buschmann H."/>
            <person name="Saint-Marcoux D."/>
            <person name="Ullrich K.K."/>
            <person name="Haas F.B."/>
            <person name="Vanderstraeten L."/>
            <person name="Becker D."/>
            <person name="Lang D."/>
            <person name="Vosolsobe S."/>
            <person name="Rombauts S."/>
            <person name="Wilhelmsson P.K.I."/>
            <person name="Janitza P."/>
            <person name="Kern R."/>
            <person name="Heyl A."/>
            <person name="Rumpler F."/>
            <person name="Villalobos L.I.A.C."/>
            <person name="Clay J.M."/>
            <person name="Skokan R."/>
            <person name="Toyoda A."/>
            <person name="Suzuki Y."/>
            <person name="Kagoshima H."/>
            <person name="Schijlen E."/>
            <person name="Tajeshwar N."/>
            <person name="Catarino B."/>
            <person name="Hetherington A.J."/>
            <person name="Saltykova A."/>
            <person name="Bonnot C."/>
            <person name="Breuninger H."/>
            <person name="Symeonidi A."/>
            <person name="Radhakrishnan G.V."/>
            <person name="Van Nieuwerburgh F."/>
            <person name="Deforce D."/>
            <person name="Chang C."/>
            <person name="Karol K.G."/>
            <person name="Hedrich R."/>
            <person name="Ulvskov P."/>
            <person name="Glockner G."/>
            <person name="Delwiche C.F."/>
            <person name="Petrasek J."/>
            <person name="Van de Peer Y."/>
            <person name="Friml J."/>
            <person name="Beilby M."/>
            <person name="Dolan L."/>
            <person name="Kohara Y."/>
            <person name="Sugano S."/>
            <person name="Fujiyama A."/>
            <person name="Delaux P.-M."/>
            <person name="Quint M."/>
            <person name="TheiBen G."/>
            <person name="Hagemann M."/>
            <person name="Harholt J."/>
            <person name="Dunand C."/>
            <person name="Zachgo S."/>
            <person name="Langdale J."/>
            <person name="Maumus F."/>
            <person name="Straeten D.V.D."/>
            <person name="Gould S.B."/>
            <person name="Rensing S.A."/>
        </authorList>
    </citation>
    <scope>NUCLEOTIDE SEQUENCE [LARGE SCALE GENOMIC DNA]</scope>
    <source>
        <strain evidence="2 3">S276</strain>
    </source>
</reference>
<comment type="caution">
    <text evidence="2">The sequence shown here is derived from an EMBL/GenBank/DDBJ whole genome shotgun (WGS) entry which is preliminary data.</text>
</comment>
<dbReference type="AlphaFoldDB" id="A0A388LFY5"/>
<proteinExistence type="predicted"/>
<organism evidence="2 3">
    <name type="scientific">Chara braunii</name>
    <name type="common">Braun's stonewort</name>
    <dbReference type="NCBI Taxonomy" id="69332"/>
    <lineage>
        <taxon>Eukaryota</taxon>
        <taxon>Viridiplantae</taxon>
        <taxon>Streptophyta</taxon>
        <taxon>Charophyceae</taxon>
        <taxon>Charales</taxon>
        <taxon>Characeae</taxon>
        <taxon>Chara</taxon>
    </lineage>
</organism>
<feature type="region of interest" description="Disordered" evidence="1">
    <location>
        <begin position="32"/>
        <end position="100"/>
    </location>
</feature>
<dbReference type="Proteomes" id="UP000265515">
    <property type="component" value="Unassembled WGS sequence"/>
</dbReference>
<name>A0A388LFY5_CHABU</name>
<protein>
    <submittedName>
        <fullName evidence="2">Uncharacterized protein</fullName>
    </submittedName>
</protein>
<evidence type="ECO:0000313" key="2">
    <source>
        <dbReference type="EMBL" id="GBG81219.1"/>
    </source>
</evidence>
<keyword evidence="3" id="KW-1185">Reference proteome</keyword>
<feature type="compositionally biased region" description="Basic and acidic residues" evidence="1">
    <location>
        <begin position="45"/>
        <end position="61"/>
    </location>
</feature>
<accession>A0A388LFY5</accession>
<evidence type="ECO:0000313" key="3">
    <source>
        <dbReference type="Proteomes" id="UP000265515"/>
    </source>
</evidence>
<feature type="region of interest" description="Disordered" evidence="1">
    <location>
        <begin position="538"/>
        <end position="565"/>
    </location>
</feature>
<dbReference type="Gramene" id="GBG81219">
    <property type="protein sequence ID" value="GBG81219"/>
    <property type="gene ID" value="CBR_g31891"/>
</dbReference>
<dbReference type="EMBL" id="BFEA01000368">
    <property type="protein sequence ID" value="GBG81219.1"/>
    <property type="molecule type" value="Genomic_DNA"/>
</dbReference>